<accession>A0A8R1ZAB2</accession>
<dbReference type="Proteomes" id="UP000005239">
    <property type="component" value="Unassembled WGS sequence"/>
</dbReference>
<protein>
    <submittedName>
        <fullName evidence="1">Uncharacterized protein</fullName>
    </submittedName>
</protein>
<evidence type="ECO:0000313" key="1">
    <source>
        <dbReference type="EnsemblMetazoa" id="PPA45163.1"/>
    </source>
</evidence>
<sequence length="61" mass="6860">MLDAALTDGQWPTLHMWKKFADEDRSVLGRLARSILLSITLDVSAIKRFPKQRASTTTDDA</sequence>
<dbReference type="EnsemblMetazoa" id="PPA45163.1">
    <property type="protein sequence ID" value="PPA45163.1"/>
    <property type="gene ID" value="WBGene00283532"/>
</dbReference>
<proteinExistence type="predicted"/>
<gene>
    <name evidence="1" type="primary">WBGene00283532</name>
</gene>
<reference evidence="1" key="2">
    <citation type="submission" date="2022-06" db="UniProtKB">
        <authorList>
            <consortium name="EnsemblMetazoa"/>
        </authorList>
    </citation>
    <scope>IDENTIFICATION</scope>
    <source>
        <strain evidence="1">PS312</strain>
    </source>
</reference>
<accession>A0A2A6CCT2</accession>
<reference evidence="2" key="1">
    <citation type="journal article" date="2008" name="Nat. Genet.">
        <title>The Pristionchus pacificus genome provides a unique perspective on nematode lifestyle and parasitism.</title>
        <authorList>
            <person name="Dieterich C."/>
            <person name="Clifton S.W."/>
            <person name="Schuster L.N."/>
            <person name="Chinwalla A."/>
            <person name="Delehaunty K."/>
            <person name="Dinkelacker I."/>
            <person name="Fulton L."/>
            <person name="Fulton R."/>
            <person name="Godfrey J."/>
            <person name="Minx P."/>
            <person name="Mitreva M."/>
            <person name="Roeseler W."/>
            <person name="Tian H."/>
            <person name="Witte H."/>
            <person name="Yang S.P."/>
            <person name="Wilson R.K."/>
            <person name="Sommer R.J."/>
        </authorList>
    </citation>
    <scope>NUCLEOTIDE SEQUENCE [LARGE SCALE GENOMIC DNA]</scope>
    <source>
        <strain evidence="2">PS312</strain>
    </source>
</reference>
<dbReference type="AlphaFoldDB" id="A0A2A6CCT2"/>
<keyword evidence="2" id="KW-1185">Reference proteome</keyword>
<organism evidence="1 2">
    <name type="scientific">Pristionchus pacificus</name>
    <name type="common">Parasitic nematode worm</name>
    <dbReference type="NCBI Taxonomy" id="54126"/>
    <lineage>
        <taxon>Eukaryota</taxon>
        <taxon>Metazoa</taxon>
        <taxon>Ecdysozoa</taxon>
        <taxon>Nematoda</taxon>
        <taxon>Chromadorea</taxon>
        <taxon>Rhabditida</taxon>
        <taxon>Rhabditina</taxon>
        <taxon>Diplogasteromorpha</taxon>
        <taxon>Diplogasteroidea</taxon>
        <taxon>Neodiplogasteridae</taxon>
        <taxon>Pristionchus</taxon>
    </lineage>
</organism>
<evidence type="ECO:0000313" key="2">
    <source>
        <dbReference type="Proteomes" id="UP000005239"/>
    </source>
</evidence>
<name>A0A2A6CCT2_PRIPA</name>